<evidence type="ECO:0000256" key="2">
    <source>
        <dbReference type="ARBA" id="ARBA00004904"/>
    </source>
</evidence>
<dbReference type="SUPFAM" id="SSF55821">
    <property type="entry name" value="YrdC/RibB"/>
    <property type="match status" value="1"/>
</dbReference>
<evidence type="ECO:0000256" key="5">
    <source>
        <dbReference type="HAMAP-Rule" id="MF_00180"/>
    </source>
</evidence>
<dbReference type="InterPro" id="IPR017945">
    <property type="entry name" value="DHBP_synth_RibB-like_a/b_dom"/>
</dbReference>
<evidence type="ECO:0000256" key="4">
    <source>
        <dbReference type="ARBA" id="ARBA00022723"/>
    </source>
</evidence>
<dbReference type="PANTHER" id="PTHR21327">
    <property type="entry name" value="GTP CYCLOHYDROLASE II-RELATED"/>
    <property type="match status" value="1"/>
</dbReference>
<dbReference type="NCBIfam" id="TIGR00506">
    <property type="entry name" value="ribB"/>
    <property type="match status" value="1"/>
</dbReference>
<sequence>MIQTTVSIVEKAMEEVRKGKMVIIQDDESRENEGDLVVAAEYATGKNINFMATYGKGLICTPMLEEKLNSLNLPQMVMDNEESMRTAFTVSVDAKVGITTGISAFERAHTIQKLIDPAAKPTDFVRPGHVFPLKARQNGVLDRRGQTEASVDLMRLAGLKPAAVICEIMKSDGHMARRAELEAFANEHHLVLLTVQDIVNYRKEKGLLQFQLNK</sequence>
<name>A0ABW4LN06_9BACI</name>
<comment type="caution">
    <text evidence="7">The sequence shown here is derived from an EMBL/GenBank/DDBJ whole genome shotgun (WGS) entry which is preliminary data.</text>
</comment>
<keyword evidence="3 5" id="KW-0686">Riboflavin biosynthesis</keyword>
<evidence type="ECO:0000256" key="1">
    <source>
        <dbReference type="ARBA" id="ARBA00002284"/>
    </source>
</evidence>
<dbReference type="EMBL" id="JBHUEM010000008">
    <property type="protein sequence ID" value="MFD1736492.1"/>
    <property type="molecule type" value="Genomic_DNA"/>
</dbReference>
<feature type="binding site" evidence="5">
    <location>
        <begin position="30"/>
        <end position="31"/>
    </location>
    <ligand>
        <name>D-ribulose 5-phosphate</name>
        <dbReference type="ChEBI" id="CHEBI:58121"/>
    </ligand>
</feature>
<dbReference type="RefSeq" id="WP_377927649.1">
    <property type="nucleotide sequence ID" value="NZ_JBHUEM010000008.1"/>
</dbReference>
<comment type="pathway">
    <text evidence="2 5 6">Cofactor biosynthesis; riboflavin biosynthesis; 2-hydroxy-3-oxobutyl phosphate from D-ribulose 5-phosphate: step 1/1.</text>
</comment>
<accession>A0ABW4LN06</accession>
<comment type="caution">
    <text evidence="5">Lacks conserved residue(s) required for the propagation of feature annotation.</text>
</comment>
<feature type="binding site" evidence="5">
    <location>
        <position position="31"/>
    </location>
    <ligand>
        <name>Mg(2+)</name>
        <dbReference type="ChEBI" id="CHEBI:18420"/>
        <label>1</label>
    </ligand>
</feature>
<keyword evidence="4 5" id="KW-0479">Metal-binding</keyword>
<dbReference type="HAMAP" id="MF_00180">
    <property type="entry name" value="RibB"/>
    <property type="match status" value="1"/>
</dbReference>
<protein>
    <recommendedName>
        <fullName evidence="5 6">3,4-dihydroxy-2-butanone 4-phosphate synthase</fullName>
        <shortName evidence="5 6">DHBP synthase</shortName>
        <ecNumber evidence="5 6">4.1.99.12</ecNumber>
    </recommendedName>
</protein>
<evidence type="ECO:0000313" key="8">
    <source>
        <dbReference type="Proteomes" id="UP001597214"/>
    </source>
</evidence>
<feature type="binding site" evidence="5">
    <location>
        <begin position="143"/>
        <end position="147"/>
    </location>
    <ligand>
        <name>D-ribulose 5-phosphate</name>
        <dbReference type="ChEBI" id="CHEBI:58121"/>
    </ligand>
</feature>
<feature type="binding site" evidence="5">
    <location>
        <position position="31"/>
    </location>
    <ligand>
        <name>Mg(2+)</name>
        <dbReference type="ChEBI" id="CHEBI:18420"/>
        <label>2</label>
    </ligand>
</feature>
<dbReference type="InterPro" id="IPR000422">
    <property type="entry name" value="DHBP_synthase_RibB"/>
</dbReference>
<dbReference type="EC" id="4.1.99.12" evidence="5 6"/>
<keyword evidence="8" id="KW-1185">Reference proteome</keyword>
<dbReference type="GO" id="GO:0008686">
    <property type="term" value="F:3,4-dihydroxy-2-butanone-4-phosphate synthase activity"/>
    <property type="evidence" value="ECO:0007669"/>
    <property type="project" value="UniProtKB-EC"/>
</dbReference>
<comment type="catalytic activity">
    <reaction evidence="5 6">
        <text>D-ribulose 5-phosphate = (2S)-2-hydroxy-3-oxobutyl phosphate + formate + H(+)</text>
        <dbReference type="Rhea" id="RHEA:18457"/>
        <dbReference type="ChEBI" id="CHEBI:15378"/>
        <dbReference type="ChEBI" id="CHEBI:15740"/>
        <dbReference type="ChEBI" id="CHEBI:58121"/>
        <dbReference type="ChEBI" id="CHEBI:58830"/>
        <dbReference type="EC" id="4.1.99.12"/>
    </reaction>
</comment>
<gene>
    <name evidence="5 7" type="primary">ribB</name>
    <name evidence="7" type="ORF">ACFSCX_07930</name>
</gene>
<dbReference type="Proteomes" id="UP001597214">
    <property type="component" value="Unassembled WGS sequence"/>
</dbReference>
<keyword evidence="5 6" id="KW-0456">Lyase</keyword>
<keyword evidence="5 6" id="KW-0460">Magnesium</keyword>
<organism evidence="7 8">
    <name type="scientific">Bacillus salitolerans</name>
    <dbReference type="NCBI Taxonomy" id="1437434"/>
    <lineage>
        <taxon>Bacteria</taxon>
        <taxon>Bacillati</taxon>
        <taxon>Bacillota</taxon>
        <taxon>Bacilli</taxon>
        <taxon>Bacillales</taxon>
        <taxon>Bacillaceae</taxon>
        <taxon>Bacillus</taxon>
    </lineage>
</organism>
<keyword evidence="5 6" id="KW-0464">Manganese</keyword>
<feature type="binding site" evidence="5">
    <location>
        <position position="35"/>
    </location>
    <ligand>
        <name>D-ribulose 5-phosphate</name>
        <dbReference type="ChEBI" id="CHEBI:58121"/>
    </ligand>
</feature>
<feature type="site" description="Essential for catalytic activity" evidence="5">
    <location>
        <position position="129"/>
    </location>
</feature>
<comment type="cofactor">
    <cofactor evidence="5 6">
        <name>Mg(2+)</name>
        <dbReference type="ChEBI" id="CHEBI:18420"/>
    </cofactor>
    <cofactor evidence="5 6">
        <name>Mn(2+)</name>
        <dbReference type="ChEBI" id="CHEBI:29035"/>
    </cofactor>
    <text evidence="5 6">Binds 2 divalent metal cations per subunit. Magnesium or manganese.</text>
</comment>
<feature type="site" description="Essential for catalytic activity" evidence="5">
    <location>
        <position position="167"/>
    </location>
</feature>
<evidence type="ECO:0000256" key="6">
    <source>
        <dbReference type="RuleBase" id="RU003843"/>
    </source>
</evidence>
<comment type="subunit">
    <text evidence="5 6">Homodimer.</text>
</comment>
<evidence type="ECO:0000256" key="3">
    <source>
        <dbReference type="ARBA" id="ARBA00022619"/>
    </source>
</evidence>
<reference evidence="8" key="1">
    <citation type="journal article" date="2019" name="Int. J. Syst. Evol. Microbiol.">
        <title>The Global Catalogue of Microorganisms (GCM) 10K type strain sequencing project: providing services to taxonomists for standard genome sequencing and annotation.</title>
        <authorList>
            <consortium name="The Broad Institute Genomics Platform"/>
            <consortium name="The Broad Institute Genome Sequencing Center for Infectious Disease"/>
            <person name="Wu L."/>
            <person name="Ma J."/>
        </authorList>
    </citation>
    <scope>NUCLEOTIDE SEQUENCE [LARGE SCALE GENOMIC DNA]</scope>
    <source>
        <strain evidence="8">CCUG 49339</strain>
    </source>
</reference>
<dbReference type="Pfam" id="PF00926">
    <property type="entry name" value="DHBP_synthase"/>
    <property type="match status" value="1"/>
</dbReference>
<proteinExistence type="inferred from homology"/>
<evidence type="ECO:0000313" key="7">
    <source>
        <dbReference type="EMBL" id="MFD1736492.1"/>
    </source>
</evidence>
<comment type="similarity">
    <text evidence="5 6">Belongs to the DHBP synthase family.</text>
</comment>
<comment type="function">
    <text evidence="1 5 6">Catalyzes the conversion of D-ribulose 5-phosphate to formate and 3,4-dihydroxy-2-butanone 4-phosphate.</text>
</comment>
<dbReference type="Gene3D" id="3.90.870.10">
    <property type="entry name" value="DHBP synthase"/>
    <property type="match status" value="1"/>
</dbReference>
<dbReference type="PANTHER" id="PTHR21327:SF18">
    <property type="entry name" value="3,4-DIHYDROXY-2-BUTANONE 4-PHOSPHATE SYNTHASE"/>
    <property type="match status" value="1"/>
</dbReference>